<organism evidence="2 3">
    <name type="scientific">Lactuca virosa</name>
    <dbReference type="NCBI Taxonomy" id="75947"/>
    <lineage>
        <taxon>Eukaryota</taxon>
        <taxon>Viridiplantae</taxon>
        <taxon>Streptophyta</taxon>
        <taxon>Embryophyta</taxon>
        <taxon>Tracheophyta</taxon>
        <taxon>Spermatophyta</taxon>
        <taxon>Magnoliopsida</taxon>
        <taxon>eudicotyledons</taxon>
        <taxon>Gunneridae</taxon>
        <taxon>Pentapetalae</taxon>
        <taxon>asterids</taxon>
        <taxon>campanulids</taxon>
        <taxon>Asterales</taxon>
        <taxon>Asteraceae</taxon>
        <taxon>Cichorioideae</taxon>
        <taxon>Cichorieae</taxon>
        <taxon>Lactucinae</taxon>
        <taxon>Lactuca</taxon>
    </lineage>
</organism>
<evidence type="ECO:0000313" key="3">
    <source>
        <dbReference type="Proteomes" id="UP001157418"/>
    </source>
</evidence>
<reference evidence="2 3" key="1">
    <citation type="submission" date="2022-01" db="EMBL/GenBank/DDBJ databases">
        <authorList>
            <person name="Xiong W."/>
            <person name="Schranz E."/>
        </authorList>
    </citation>
    <scope>NUCLEOTIDE SEQUENCE [LARGE SCALE GENOMIC DNA]</scope>
</reference>
<name>A0AAU9MAC7_9ASTR</name>
<feature type="compositionally biased region" description="Basic and acidic residues" evidence="1">
    <location>
        <begin position="33"/>
        <end position="49"/>
    </location>
</feature>
<feature type="compositionally biased region" description="Basic and acidic residues" evidence="1">
    <location>
        <begin position="7"/>
        <end position="22"/>
    </location>
</feature>
<feature type="region of interest" description="Disordered" evidence="1">
    <location>
        <begin position="1"/>
        <end position="49"/>
    </location>
</feature>
<evidence type="ECO:0008006" key="4">
    <source>
        <dbReference type="Google" id="ProtNLM"/>
    </source>
</evidence>
<accession>A0AAU9MAC7</accession>
<evidence type="ECO:0000256" key="1">
    <source>
        <dbReference type="SAM" id="MobiDB-lite"/>
    </source>
</evidence>
<keyword evidence="3" id="KW-1185">Reference proteome</keyword>
<dbReference type="EMBL" id="CAKMRJ010001895">
    <property type="protein sequence ID" value="CAH1424779.1"/>
    <property type="molecule type" value="Genomic_DNA"/>
</dbReference>
<dbReference type="AlphaFoldDB" id="A0AAU9MAC7"/>
<sequence length="87" mass="9939">MGETEEKEEKFKDAQNGDEEKDKKKKEKKDKKEKKEKNPEDKNDPAKLKAKLDKIGSKIQALNVKREEILKLLEEAEAKATPSATEA</sequence>
<protein>
    <recommendedName>
        <fullName evidence="4">Protein PXR1-like</fullName>
    </recommendedName>
</protein>
<proteinExistence type="predicted"/>
<feature type="compositionally biased region" description="Basic residues" evidence="1">
    <location>
        <begin position="23"/>
        <end position="32"/>
    </location>
</feature>
<dbReference type="Proteomes" id="UP001157418">
    <property type="component" value="Unassembled WGS sequence"/>
</dbReference>
<comment type="caution">
    <text evidence="2">The sequence shown here is derived from an EMBL/GenBank/DDBJ whole genome shotgun (WGS) entry which is preliminary data.</text>
</comment>
<evidence type="ECO:0000313" key="2">
    <source>
        <dbReference type="EMBL" id="CAH1424779.1"/>
    </source>
</evidence>
<gene>
    <name evidence="2" type="ORF">LVIROSA_LOCUS11959</name>
</gene>